<feature type="transmembrane region" description="Helical" evidence="1">
    <location>
        <begin position="90"/>
        <end position="117"/>
    </location>
</feature>
<sequence>MASYQTFPTDDAWSDDDVEVQKNDNIHRQPHHPSASSLLNFKEPLRWYLLLVFLYSVAILGIVGWAHSGPTHRVWSQRVLPTGNLKVDQFYSGIASVAFMVPAAALISQICIEFGLLHPFSIAHRRPVRAADLDKMIDVGPWSLITVWKYSRWRAIMLGTLMAIGAAIVPVSSLILTTGTYAPHTRHTGVIGLPVSPSTPLLDMSASMGYKGSGPFSPEFGTDDLVLQMMADTYKGLVVSRKMLLNMTDNQLGPIATINLTFVPGARYDGVVSFNWEPNCEAANDDIGYEISDNPGKPQVSFIWPDGTRNDTGSWSCPIYLWSDAAKTKSGIPRGGTTYVAQASLMKDYNATASMEADGITATDKGIWISRVKCRPSLTWQVSSCIATHEGMENCTAAPGTNTTVLDTTALDALTEYMTAIPWLLYNRDDYSFRRTLEPFFIMPTVAHYERILGVLAQSIAAITTGGYFGTATVPAVGVSPRPVYIVRVYVLFILLGLLYLSLALSCGDLLYSKLNRLPFRKATFLTIAYAVHGRGMCWDPDCGCLKSRYELRKSNQVMLRYGIDMLDRFHVGLAEGEVRAWEPGVFEEGAEKNGGLAARRFGDGEVDEFSRNSSSEETIYVPEDRETRYETLRL</sequence>
<gene>
    <name evidence="2" type="ORF">BCR34DRAFT_569356</name>
</gene>
<evidence type="ECO:0000313" key="2">
    <source>
        <dbReference type="EMBL" id="ORY08866.1"/>
    </source>
</evidence>
<protein>
    <submittedName>
        <fullName evidence="2">Uncharacterized protein</fullName>
    </submittedName>
</protein>
<keyword evidence="1" id="KW-0812">Transmembrane</keyword>
<evidence type="ECO:0000256" key="1">
    <source>
        <dbReference type="SAM" id="Phobius"/>
    </source>
</evidence>
<keyword evidence="1" id="KW-0472">Membrane</keyword>
<dbReference type="AlphaFoldDB" id="A0A1Y1ZF80"/>
<feature type="transmembrane region" description="Helical" evidence="1">
    <location>
        <begin position="489"/>
        <end position="512"/>
    </location>
</feature>
<dbReference type="EMBL" id="MCFA01000094">
    <property type="protein sequence ID" value="ORY08866.1"/>
    <property type="molecule type" value="Genomic_DNA"/>
</dbReference>
<keyword evidence="1" id="KW-1133">Transmembrane helix</keyword>
<keyword evidence="3" id="KW-1185">Reference proteome</keyword>
<organism evidence="2 3">
    <name type="scientific">Clohesyomyces aquaticus</name>
    <dbReference type="NCBI Taxonomy" id="1231657"/>
    <lineage>
        <taxon>Eukaryota</taxon>
        <taxon>Fungi</taxon>
        <taxon>Dikarya</taxon>
        <taxon>Ascomycota</taxon>
        <taxon>Pezizomycotina</taxon>
        <taxon>Dothideomycetes</taxon>
        <taxon>Pleosporomycetidae</taxon>
        <taxon>Pleosporales</taxon>
        <taxon>Lindgomycetaceae</taxon>
        <taxon>Clohesyomyces</taxon>
    </lineage>
</organism>
<comment type="caution">
    <text evidence="2">The sequence shown here is derived from an EMBL/GenBank/DDBJ whole genome shotgun (WGS) entry which is preliminary data.</text>
</comment>
<proteinExistence type="predicted"/>
<feature type="transmembrane region" description="Helical" evidence="1">
    <location>
        <begin position="47"/>
        <end position="66"/>
    </location>
</feature>
<dbReference type="OrthoDB" id="5016343at2759"/>
<reference evidence="2 3" key="1">
    <citation type="submission" date="2016-07" db="EMBL/GenBank/DDBJ databases">
        <title>Pervasive Adenine N6-methylation of Active Genes in Fungi.</title>
        <authorList>
            <consortium name="DOE Joint Genome Institute"/>
            <person name="Mondo S.J."/>
            <person name="Dannebaum R.O."/>
            <person name="Kuo R.C."/>
            <person name="Labutti K."/>
            <person name="Haridas S."/>
            <person name="Kuo A."/>
            <person name="Salamov A."/>
            <person name="Ahrendt S.R."/>
            <person name="Lipzen A."/>
            <person name="Sullivan W."/>
            <person name="Andreopoulos W.B."/>
            <person name="Clum A."/>
            <person name="Lindquist E."/>
            <person name="Daum C."/>
            <person name="Ramamoorthy G.K."/>
            <person name="Gryganskyi A."/>
            <person name="Culley D."/>
            <person name="Magnuson J.K."/>
            <person name="James T.Y."/>
            <person name="O'Malley M.A."/>
            <person name="Stajich J.E."/>
            <person name="Spatafora J.W."/>
            <person name="Visel A."/>
            <person name="Grigoriev I.V."/>
        </authorList>
    </citation>
    <scope>NUCLEOTIDE SEQUENCE [LARGE SCALE GENOMIC DNA]</scope>
    <source>
        <strain evidence="2 3">CBS 115471</strain>
    </source>
</reference>
<dbReference type="Proteomes" id="UP000193144">
    <property type="component" value="Unassembled WGS sequence"/>
</dbReference>
<feature type="transmembrane region" description="Helical" evidence="1">
    <location>
        <begin position="155"/>
        <end position="176"/>
    </location>
</feature>
<evidence type="ECO:0000313" key="3">
    <source>
        <dbReference type="Proteomes" id="UP000193144"/>
    </source>
</evidence>
<accession>A0A1Y1ZF80</accession>
<name>A0A1Y1ZF80_9PLEO</name>